<dbReference type="SUPFAM" id="SSF50621">
    <property type="entry name" value="Alanine racemase C-terminal domain-like"/>
    <property type="match status" value="1"/>
</dbReference>
<dbReference type="Pfam" id="PF00842">
    <property type="entry name" value="Ala_racemase_C"/>
    <property type="match status" value="1"/>
</dbReference>
<reference evidence="7" key="1">
    <citation type="journal article" date="2019" name="Int. J. Syst. Evol. Microbiol.">
        <title>The Global Catalogue of Microorganisms (GCM) 10K type strain sequencing project: providing services to taxonomists for standard genome sequencing and annotation.</title>
        <authorList>
            <consortium name="The Broad Institute Genomics Platform"/>
            <consortium name="The Broad Institute Genome Sequencing Center for Infectious Disease"/>
            <person name="Wu L."/>
            <person name="Ma J."/>
        </authorList>
    </citation>
    <scope>NUCLEOTIDE SEQUENCE [LARGE SCALE GENOMIC DNA]</scope>
    <source>
        <strain evidence="7">CGMCC 1.15044</strain>
    </source>
</reference>
<comment type="similarity">
    <text evidence="4">Belongs to the alanine racemase family.</text>
</comment>
<proteinExistence type="inferred from homology"/>
<dbReference type="NCBIfam" id="TIGR00492">
    <property type="entry name" value="alr"/>
    <property type="match status" value="1"/>
</dbReference>
<dbReference type="PANTHER" id="PTHR30511:SF0">
    <property type="entry name" value="ALANINE RACEMASE, CATABOLIC-RELATED"/>
    <property type="match status" value="1"/>
</dbReference>
<sequence length="400" mass="44147">MRTMGMQMVKEMSTAAVPSGASTSFHRDTWVEVDLDHIAWNIAQIRKQLPEETSFIAVVKANAYGHGDVEVAATAMEAGASYLAVAFLDEALALRDKGITAPILVLGAARPEDAPLAAAQSITLTIFQKEWVEEARMHLHDKERLSVHVKVDTGMGRIGIRSSEELAEIEALLQSDDRWEWEGIYTHFATADEPDTSYFERQLGLFQEMLNGLTRQPKWIHCSNSAAALRFPKARFNAVRVGLSMYGIAPSSTVQQEAALPLKEAFSLRTKLIHVKKMPKGEKIGYGATYETQEEEWIGTLPIGYADGWIRRLQGQEVLVDGVRAPIVGRICMDQCMIRLPAQAAVGTTVTLIGHADTSFIPVDEIAGKLETIAYEVLCLIGSRVPRIYKRTLLASSVHV</sequence>
<dbReference type="EMBL" id="BMHF01000003">
    <property type="protein sequence ID" value="GGA29776.1"/>
    <property type="molecule type" value="Genomic_DNA"/>
</dbReference>
<dbReference type="InterPro" id="IPR000821">
    <property type="entry name" value="Ala_racemase"/>
</dbReference>
<feature type="modified residue" description="N6-(pyridoxal phosphate)lysine" evidence="4">
    <location>
        <position position="60"/>
    </location>
</feature>
<keyword evidence="3 4" id="KW-0413">Isomerase</keyword>
<dbReference type="HAMAP" id="MF_01201">
    <property type="entry name" value="Ala_racemase"/>
    <property type="match status" value="1"/>
</dbReference>
<feature type="active site" description="Proton acceptor; specific for L-alanine" evidence="4">
    <location>
        <position position="286"/>
    </location>
</feature>
<evidence type="ECO:0000256" key="3">
    <source>
        <dbReference type="ARBA" id="ARBA00023235"/>
    </source>
</evidence>
<dbReference type="PANTHER" id="PTHR30511">
    <property type="entry name" value="ALANINE RACEMASE"/>
    <property type="match status" value="1"/>
</dbReference>
<dbReference type="InterPro" id="IPR020622">
    <property type="entry name" value="Ala_racemase_pyridoxalP-BS"/>
</dbReference>
<keyword evidence="7" id="KW-1185">Reference proteome</keyword>
<accession>A0ABQ1FSY4</accession>
<comment type="pathway">
    <text evidence="4">Amino-acid biosynthesis; D-alanine biosynthesis; D-alanine from L-alanine: step 1/1.</text>
</comment>
<dbReference type="PROSITE" id="PS00395">
    <property type="entry name" value="ALANINE_RACEMASE"/>
    <property type="match status" value="1"/>
</dbReference>
<comment type="function">
    <text evidence="4">Catalyzes the interconversion of L-alanine and D-alanine. May also act on other amino acids.</text>
</comment>
<dbReference type="CDD" id="cd00430">
    <property type="entry name" value="PLPDE_III_AR"/>
    <property type="match status" value="1"/>
</dbReference>
<organism evidence="6 7">
    <name type="scientific">Paenibacillus physcomitrellae</name>
    <dbReference type="NCBI Taxonomy" id="1619311"/>
    <lineage>
        <taxon>Bacteria</taxon>
        <taxon>Bacillati</taxon>
        <taxon>Bacillota</taxon>
        <taxon>Bacilli</taxon>
        <taxon>Bacillales</taxon>
        <taxon>Paenibacillaceae</taxon>
        <taxon>Paenibacillus</taxon>
    </lineage>
</organism>
<feature type="active site" description="Proton acceptor; specific for D-alanine" evidence="4">
    <location>
        <position position="60"/>
    </location>
</feature>
<evidence type="ECO:0000313" key="7">
    <source>
        <dbReference type="Proteomes" id="UP000609323"/>
    </source>
</evidence>
<comment type="cofactor">
    <cofactor evidence="1 4">
        <name>pyridoxal 5'-phosphate</name>
        <dbReference type="ChEBI" id="CHEBI:597326"/>
    </cofactor>
</comment>
<dbReference type="InterPro" id="IPR029066">
    <property type="entry name" value="PLP-binding_barrel"/>
</dbReference>
<name>A0ABQ1FSY4_9BACL</name>
<comment type="catalytic activity">
    <reaction evidence="4">
        <text>L-alanine = D-alanine</text>
        <dbReference type="Rhea" id="RHEA:20249"/>
        <dbReference type="ChEBI" id="CHEBI:57416"/>
        <dbReference type="ChEBI" id="CHEBI:57972"/>
        <dbReference type="EC" id="5.1.1.1"/>
    </reaction>
</comment>
<dbReference type="InterPro" id="IPR011079">
    <property type="entry name" value="Ala_racemase_C"/>
</dbReference>
<feature type="binding site" evidence="4">
    <location>
        <position position="157"/>
    </location>
    <ligand>
        <name>substrate</name>
    </ligand>
</feature>
<dbReference type="SUPFAM" id="SSF51419">
    <property type="entry name" value="PLP-binding barrel"/>
    <property type="match status" value="1"/>
</dbReference>
<dbReference type="InterPro" id="IPR001608">
    <property type="entry name" value="Ala_racemase_N"/>
</dbReference>
<dbReference type="EC" id="5.1.1.1" evidence="4"/>
<comment type="caution">
    <text evidence="6">The sequence shown here is derived from an EMBL/GenBank/DDBJ whole genome shotgun (WGS) entry which is preliminary data.</text>
</comment>
<dbReference type="Proteomes" id="UP000609323">
    <property type="component" value="Unassembled WGS sequence"/>
</dbReference>
<evidence type="ECO:0000256" key="4">
    <source>
        <dbReference type="HAMAP-Rule" id="MF_01201"/>
    </source>
</evidence>
<dbReference type="Gene3D" id="2.40.37.10">
    <property type="entry name" value="Lyase, Ornithine Decarboxylase, Chain A, domain 1"/>
    <property type="match status" value="1"/>
</dbReference>
<evidence type="ECO:0000256" key="1">
    <source>
        <dbReference type="ARBA" id="ARBA00001933"/>
    </source>
</evidence>
<keyword evidence="2 4" id="KW-0663">Pyridoxal phosphate</keyword>
<dbReference type="InterPro" id="IPR009006">
    <property type="entry name" value="Ala_racemase/Decarboxylase_C"/>
</dbReference>
<dbReference type="Pfam" id="PF01168">
    <property type="entry name" value="Ala_racemase_N"/>
    <property type="match status" value="1"/>
</dbReference>
<gene>
    <name evidence="6" type="ORF">GCM10010917_13520</name>
</gene>
<feature type="domain" description="Alanine racemase C-terminal" evidence="5">
    <location>
        <begin position="265"/>
        <end position="390"/>
    </location>
</feature>
<dbReference type="SMART" id="SM01005">
    <property type="entry name" value="Ala_racemase_C"/>
    <property type="match status" value="1"/>
</dbReference>
<dbReference type="Gene3D" id="3.20.20.10">
    <property type="entry name" value="Alanine racemase"/>
    <property type="match status" value="1"/>
</dbReference>
<evidence type="ECO:0000256" key="2">
    <source>
        <dbReference type="ARBA" id="ARBA00022898"/>
    </source>
</evidence>
<evidence type="ECO:0000313" key="6">
    <source>
        <dbReference type="EMBL" id="GGA29776.1"/>
    </source>
</evidence>
<feature type="binding site" evidence="4">
    <location>
        <position position="333"/>
    </location>
    <ligand>
        <name>substrate</name>
    </ligand>
</feature>
<protein>
    <recommendedName>
        <fullName evidence="4">Alanine racemase</fullName>
        <ecNumber evidence="4">5.1.1.1</ecNumber>
    </recommendedName>
</protein>
<evidence type="ECO:0000259" key="5">
    <source>
        <dbReference type="SMART" id="SM01005"/>
    </source>
</evidence>
<dbReference type="PRINTS" id="PR00992">
    <property type="entry name" value="ALARACEMASE"/>
</dbReference>